<evidence type="ECO:0000313" key="1">
    <source>
        <dbReference type="EMBL" id="RNA39495.1"/>
    </source>
</evidence>
<dbReference type="AlphaFoldDB" id="A0A3M7SUX8"/>
<proteinExistence type="predicted"/>
<keyword evidence="2" id="KW-1185">Reference proteome</keyword>
<dbReference type="Proteomes" id="UP000276133">
    <property type="component" value="Unassembled WGS sequence"/>
</dbReference>
<comment type="caution">
    <text evidence="1">The sequence shown here is derived from an EMBL/GenBank/DDBJ whole genome shotgun (WGS) entry which is preliminary data.</text>
</comment>
<sequence>MFKEIKKLEFLHKDNRTSKLDSSLKITLDKSLTVQLINFRELPERLRSETEPVSEYRFLVEETHFGDTTNSLLNKKILNDIRKKEESSNYTMELGTRCILIRNLCYILPPV</sequence>
<dbReference type="EMBL" id="REGN01000747">
    <property type="protein sequence ID" value="RNA39495.1"/>
    <property type="molecule type" value="Genomic_DNA"/>
</dbReference>
<gene>
    <name evidence="1" type="ORF">BpHYR1_003304</name>
</gene>
<name>A0A3M7SUX8_BRAPC</name>
<organism evidence="1 2">
    <name type="scientific">Brachionus plicatilis</name>
    <name type="common">Marine rotifer</name>
    <name type="synonym">Brachionus muelleri</name>
    <dbReference type="NCBI Taxonomy" id="10195"/>
    <lineage>
        <taxon>Eukaryota</taxon>
        <taxon>Metazoa</taxon>
        <taxon>Spiralia</taxon>
        <taxon>Gnathifera</taxon>
        <taxon>Rotifera</taxon>
        <taxon>Eurotatoria</taxon>
        <taxon>Monogononta</taxon>
        <taxon>Pseudotrocha</taxon>
        <taxon>Ploima</taxon>
        <taxon>Brachionidae</taxon>
        <taxon>Brachionus</taxon>
    </lineage>
</organism>
<protein>
    <submittedName>
        <fullName evidence="1">Uncharacterized protein</fullName>
    </submittedName>
</protein>
<accession>A0A3M7SUX8</accession>
<evidence type="ECO:0000313" key="2">
    <source>
        <dbReference type="Proteomes" id="UP000276133"/>
    </source>
</evidence>
<reference evidence="1 2" key="1">
    <citation type="journal article" date="2018" name="Sci. Rep.">
        <title>Genomic signatures of local adaptation to the degree of environmental predictability in rotifers.</title>
        <authorList>
            <person name="Franch-Gras L."/>
            <person name="Hahn C."/>
            <person name="Garcia-Roger E.M."/>
            <person name="Carmona M.J."/>
            <person name="Serra M."/>
            <person name="Gomez A."/>
        </authorList>
    </citation>
    <scope>NUCLEOTIDE SEQUENCE [LARGE SCALE GENOMIC DNA]</scope>
    <source>
        <strain evidence="1">HYR1</strain>
    </source>
</reference>